<feature type="region of interest" description="Disordered" evidence="6">
    <location>
        <begin position="58"/>
        <end position="85"/>
    </location>
</feature>
<dbReference type="GO" id="GO:0045122">
    <property type="term" value="P:aflatoxin biosynthetic process"/>
    <property type="evidence" value="ECO:0007669"/>
    <property type="project" value="InterPro"/>
</dbReference>
<evidence type="ECO:0000256" key="1">
    <source>
        <dbReference type="ARBA" id="ARBA00022723"/>
    </source>
</evidence>
<evidence type="ECO:0000256" key="4">
    <source>
        <dbReference type="ARBA" id="ARBA00023163"/>
    </source>
</evidence>
<dbReference type="GO" id="GO:0000981">
    <property type="term" value="F:DNA-binding transcription factor activity, RNA polymerase II-specific"/>
    <property type="evidence" value="ECO:0007669"/>
    <property type="project" value="InterPro"/>
</dbReference>
<dbReference type="Pfam" id="PF08493">
    <property type="entry name" value="AflR"/>
    <property type="match status" value="1"/>
</dbReference>
<evidence type="ECO:0000256" key="6">
    <source>
        <dbReference type="SAM" id="MobiDB-lite"/>
    </source>
</evidence>
<proteinExistence type="predicted"/>
<reference evidence="8" key="1">
    <citation type="journal article" date="2020" name="Stud. Mycol.">
        <title>101 Dothideomycetes genomes: a test case for predicting lifestyles and emergence of pathogens.</title>
        <authorList>
            <person name="Haridas S."/>
            <person name="Albert R."/>
            <person name="Binder M."/>
            <person name="Bloem J."/>
            <person name="Labutti K."/>
            <person name="Salamov A."/>
            <person name="Andreopoulos B."/>
            <person name="Baker S."/>
            <person name="Barry K."/>
            <person name="Bills G."/>
            <person name="Bluhm B."/>
            <person name="Cannon C."/>
            <person name="Castanera R."/>
            <person name="Culley D."/>
            <person name="Daum C."/>
            <person name="Ezra D."/>
            <person name="Gonzalez J."/>
            <person name="Henrissat B."/>
            <person name="Kuo A."/>
            <person name="Liang C."/>
            <person name="Lipzen A."/>
            <person name="Lutzoni F."/>
            <person name="Magnuson J."/>
            <person name="Mondo S."/>
            <person name="Nolan M."/>
            <person name="Ohm R."/>
            <person name="Pangilinan J."/>
            <person name="Park H.-J."/>
            <person name="Ramirez L."/>
            <person name="Alfaro M."/>
            <person name="Sun H."/>
            <person name="Tritt A."/>
            <person name="Yoshinaga Y."/>
            <person name="Zwiers L.-H."/>
            <person name="Turgeon B."/>
            <person name="Goodwin S."/>
            <person name="Spatafora J."/>
            <person name="Crous P."/>
            <person name="Grigoriev I."/>
        </authorList>
    </citation>
    <scope>NUCLEOTIDE SEQUENCE</scope>
    <source>
        <strain evidence="8">CBS 109.77</strain>
    </source>
</reference>
<dbReference type="PROSITE" id="PS50048">
    <property type="entry name" value="ZN2_CY6_FUNGAL_2"/>
    <property type="match status" value="1"/>
</dbReference>
<dbReference type="InterPro" id="IPR013700">
    <property type="entry name" value="AflR"/>
</dbReference>
<dbReference type="Gene3D" id="4.10.240.10">
    <property type="entry name" value="Zn(2)-C6 fungal-type DNA-binding domain"/>
    <property type="match status" value="1"/>
</dbReference>
<dbReference type="GO" id="GO:0008270">
    <property type="term" value="F:zinc ion binding"/>
    <property type="evidence" value="ECO:0007669"/>
    <property type="project" value="InterPro"/>
</dbReference>
<gene>
    <name evidence="8" type="ORF">K505DRAFT_378191</name>
</gene>
<evidence type="ECO:0000256" key="3">
    <source>
        <dbReference type="ARBA" id="ARBA00023125"/>
    </source>
</evidence>
<dbReference type="Pfam" id="PF00172">
    <property type="entry name" value="Zn_clus"/>
    <property type="match status" value="1"/>
</dbReference>
<dbReference type="InterPro" id="IPR036864">
    <property type="entry name" value="Zn2-C6_fun-type_DNA-bd_sf"/>
</dbReference>
<dbReference type="InterPro" id="IPR001138">
    <property type="entry name" value="Zn2Cys6_DnaBD"/>
</dbReference>
<feature type="region of interest" description="Disordered" evidence="6">
    <location>
        <begin position="259"/>
        <end position="286"/>
    </location>
</feature>
<evidence type="ECO:0000256" key="5">
    <source>
        <dbReference type="ARBA" id="ARBA00023242"/>
    </source>
</evidence>
<evidence type="ECO:0000259" key="7">
    <source>
        <dbReference type="PROSITE" id="PS50048"/>
    </source>
</evidence>
<keyword evidence="5" id="KW-0539">Nucleus</keyword>
<keyword evidence="9" id="KW-1185">Reference proteome</keyword>
<dbReference type="EMBL" id="MU002133">
    <property type="protein sequence ID" value="KAF2789493.1"/>
    <property type="molecule type" value="Genomic_DNA"/>
</dbReference>
<evidence type="ECO:0000313" key="8">
    <source>
        <dbReference type="EMBL" id="KAF2789493.1"/>
    </source>
</evidence>
<dbReference type="GO" id="GO:0003677">
    <property type="term" value="F:DNA binding"/>
    <property type="evidence" value="ECO:0007669"/>
    <property type="project" value="UniProtKB-KW"/>
</dbReference>
<evidence type="ECO:0000256" key="2">
    <source>
        <dbReference type="ARBA" id="ARBA00023015"/>
    </source>
</evidence>
<dbReference type="AlphaFoldDB" id="A0A6A6X032"/>
<dbReference type="PANTHER" id="PTHR31069:SF31">
    <property type="entry name" value="MONODICTYPHENONE CLUSTER TRANSCRIPTION FACTOR-RELATED"/>
    <property type="match status" value="1"/>
</dbReference>
<keyword evidence="4" id="KW-0804">Transcription</keyword>
<protein>
    <recommendedName>
        <fullName evidence="7">Zn(2)-C6 fungal-type domain-containing protein</fullName>
    </recommendedName>
</protein>
<dbReference type="SUPFAM" id="SSF57701">
    <property type="entry name" value="Zn2/Cys6 DNA-binding domain"/>
    <property type="match status" value="1"/>
</dbReference>
<feature type="region of interest" description="Disordered" evidence="6">
    <location>
        <begin position="1"/>
        <end position="20"/>
    </location>
</feature>
<feature type="compositionally biased region" description="Polar residues" evidence="6">
    <location>
        <begin position="1"/>
        <end position="14"/>
    </location>
</feature>
<dbReference type="GO" id="GO:0005634">
    <property type="term" value="C:nucleus"/>
    <property type="evidence" value="ECO:0007669"/>
    <property type="project" value="InterPro"/>
</dbReference>
<evidence type="ECO:0000313" key="9">
    <source>
        <dbReference type="Proteomes" id="UP000799757"/>
    </source>
</evidence>
<dbReference type="Proteomes" id="UP000799757">
    <property type="component" value="Unassembled WGS sequence"/>
</dbReference>
<keyword evidence="2" id="KW-0805">Transcription regulation</keyword>
<name>A0A6A6X032_9PLEO</name>
<feature type="domain" description="Zn(2)-C6 fungal-type" evidence="7">
    <location>
        <begin position="23"/>
        <end position="52"/>
    </location>
</feature>
<feature type="compositionally biased region" description="Low complexity" evidence="6">
    <location>
        <begin position="260"/>
        <end position="286"/>
    </location>
</feature>
<accession>A0A6A6X032</accession>
<organism evidence="8 9">
    <name type="scientific">Melanomma pulvis-pyrius CBS 109.77</name>
    <dbReference type="NCBI Taxonomy" id="1314802"/>
    <lineage>
        <taxon>Eukaryota</taxon>
        <taxon>Fungi</taxon>
        <taxon>Dikarya</taxon>
        <taxon>Ascomycota</taxon>
        <taxon>Pezizomycotina</taxon>
        <taxon>Dothideomycetes</taxon>
        <taxon>Pleosporomycetidae</taxon>
        <taxon>Pleosporales</taxon>
        <taxon>Melanommataceae</taxon>
        <taxon>Melanomma</taxon>
    </lineage>
</organism>
<dbReference type="CDD" id="cd00067">
    <property type="entry name" value="GAL4"/>
    <property type="match status" value="1"/>
</dbReference>
<dbReference type="PANTHER" id="PTHR31069">
    <property type="entry name" value="OLEATE-ACTIVATED TRANSCRIPTION FACTOR 1-RELATED"/>
    <property type="match status" value="1"/>
</dbReference>
<dbReference type="SMART" id="SM00066">
    <property type="entry name" value="GAL4"/>
    <property type="match status" value="1"/>
</dbReference>
<dbReference type="OrthoDB" id="2328572at2759"/>
<keyword evidence="3" id="KW-0238">DNA-binding</keyword>
<sequence length="385" mass="41861">MTTILQQETPQPSDTEPPKLRSSCDACGIAKVKCDRGSKCGRCNAMNLDCVYGPSRKFGKPQRKRLRTDSNTPGQIGPKRTAWPSRTAIPTFGDGILLPATTTSTGDPVTLDPAFFNPLPLNDINWSEFGTLESGVGTATTSEGQDLSLGATPSNIGSENNDAHDCSGEAYCILGTLTSPHPLPKALSGSGPARIINHLDFVLSNNKNAIDGLNRLLECDCTKSPHLAMLYASIISRILIWYQQAAGLSTRDTREQLRQTSTSSHTFTPSSSCQNNTPPTTSPTPTMTHRIVDPPAGEPPFSIGMFNVEEPCLQFVFRCQLIFGELKRASKLIDRFISKGSSIESANEVENLYLSLGAWLRDERLRIVEALWTTIKKMSDSLDPA</sequence>
<dbReference type="InterPro" id="IPR050675">
    <property type="entry name" value="OAF3"/>
</dbReference>
<keyword evidence="1" id="KW-0479">Metal-binding</keyword>